<dbReference type="Pfam" id="PF04239">
    <property type="entry name" value="DUF421"/>
    <property type="match status" value="1"/>
</dbReference>
<feature type="domain" description="YetF C-terminal" evidence="8">
    <location>
        <begin position="124"/>
        <end position="192"/>
    </location>
</feature>
<dbReference type="RefSeq" id="WP_246359931.1">
    <property type="nucleotide sequence ID" value="NZ_BAABIF010000029.1"/>
</dbReference>
<evidence type="ECO:0000256" key="3">
    <source>
        <dbReference type="ARBA" id="ARBA00022475"/>
    </source>
</evidence>
<dbReference type="PANTHER" id="PTHR34582">
    <property type="entry name" value="UPF0702 TRANSMEMBRANE PROTEIN YCAP"/>
    <property type="match status" value="1"/>
</dbReference>
<evidence type="ECO:0000256" key="5">
    <source>
        <dbReference type="ARBA" id="ARBA00022989"/>
    </source>
</evidence>
<protein>
    <submittedName>
        <fullName evidence="9">Uncharacterized membrane protein YcaP (DUF421 family)</fullName>
    </submittedName>
</protein>
<dbReference type="EMBL" id="JACIJI010000008">
    <property type="protein sequence ID" value="MBB5720093.1"/>
    <property type="molecule type" value="Genomic_DNA"/>
</dbReference>
<dbReference type="InterPro" id="IPR023090">
    <property type="entry name" value="UPF0702_alpha/beta_dom_sf"/>
</dbReference>
<evidence type="ECO:0000256" key="1">
    <source>
        <dbReference type="ARBA" id="ARBA00004651"/>
    </source>
</evidence>
<feature type="transmembrane region" description="Helical" evidence="7">
    <location>
        <begin position="74"/>
        <end position="93"/>
    </location>
</feature>
<comment type="caution">
    <text evidence="9">The sequence shown here is derived from an EMBL/GenBank/DDBJ whole genome shotgun (WGS) entry which is preliminary data.</text>
</comment>
<sequence>MTGRTPLTDMGLERVSDRFDFVRLPDGHGPSWGMFALDPLSDAALRGLSLTLVGLAWVIIVVRLIGLRTFSKMTAFDFVVTLATGSCLASAATASSWSAFVQAMIAIAALLVAQMGLAFGRKSSKSVHNGLENEPLLLMRDGEFIEKALKISRVSRSDVVAKLREANALQLSRVRAVVLETTGDISVLHGEQVDAVLLEGVRQI</sequence>
<dbReference type="Proteomes" id="UP000554342">
    <property type="component" value="Unassembled WGS sequence"/>
</dbReference>
<keyword evidence="4 7" id="KW-0812">Transmembrane</keyword>
<evidence type="ECO:0000259" key="8">
    <source>
        <dbReference type="Pfam" id="PF04239"/>
    </source>
</evidence>
<dbReference type="PANTHER" id="PTHR34582:SF6">
    <property type="entry name" value="UPF0702 TRANSMEMBRANE PROTEIN YCAP"/>
    <property type="match status" value="1"/>
</dbReference>
<keyword evidence="6 7" id="KW-0472">Membrane</keyword>
<name>A0A840Z2H8_9SPHN</name>
<evidence type="ECO:0000256" key="4">
    <source>
        <dbReference type="ARBA" id="ARBA00022692"/>
    </source>
</evidence>
<evidence type="ECO:0000313" key="10">
    <source>
        <dbReference type="Proteomes" id="UP000554342"/>
    </source>
</evidence>
<evidence type="ECO:0000256" key="6">
    <source>
        <dbReference type="ARBA" id="ARBA00023136"/>
    </source>
</evidence>
<comment type="similarity">
    <text evidence="2">Belongs to the UPF0702 family.</text>
</comment>
<comment type="subcellular location">
    <subcellularLocation>
        <location evidence="1">Cell membrane</location>
        <topology evidence="1">Multi-pass membrane protein</topology>
    </subcellularLocation>
</comment>
<keyword evidence="3" id="KW-1003">Cell membrane</keyword>
<evidence type="ECO:0000313" key="9">
    <source>
        <dbReference type="EMBL" id="MBB5720093.1"/>
    </source>
</evidence>
<keyword evidence="10" id="KW-1185">Reference proteome</keyword>
<reference evidence="9 10" key="1">
    <citation type="submission" date="2020-08" db="EMBL/GenBank/DDBJ databases">
        <title>Genomic Encyclopedia of Type Strains, Phase IV (KMG-IV): sequencing the most valuable type-strain genomes for metagenomic binning, comparative biology and taxonomic classification.</title>
        <authorList>
            <person name="Goeker M."/>
        </authorList>
    </citation>
    <scope>NUCLEOTIDE SEQUENCE [LARGE SCALE GENOMIC DNA]</scope>
    <source>
        <strain evidence="9 10">DSM 27203</strain>
    </source>
</reference>
<dbReference type="GO" id="GO:0005886">
    <property type="term" value="C:plasma membrane"/>
    <property type="evidence" value="ECO:0007669"/>
    <property type="project" value="UniProtKB-SubCell"/>
</dbReference>
<accession>A0A840Z2H8</accession>
<evidence type="ECO:0000256" key="7">
    <source>
        <dbReference type="SAM" id="Phobius"/>
    </source>
</evidence>
<dbReference type="Gene3D" id="3.30.240.20">
    <property type="entry name" value="bsu07140 like domains"/>
    <property type="match status" value="1"/>
</dbReference>
<dbReference type="AlphaFoldDB" id="A0A840Z2H8"/>
<evidence type="ECO:0000256" key="2">
    <source>
        <dbReference type="ARBA" id="ARBA00006448"/>
    </source>
</evidence>
<keyword evidence="5 7" id="KW-1133">Transmembrane helix</keyword>
<feature type="transmembrane region" description="Helical" evidence="7">
    <location>
        <begin position="43"/>
        <end position="62"/>
    </location>
</feature>
<organism evidence="9 10">
    <name type="scientific">Stakelama sediminis</name>
    <dbReference type="NCBI Taxonomy" id="463200"/>
    <lineage>
        <taxon>Bacteria</taxon>
        <taxon>Pseudomonadati</taxon>
        <taxon>Pseudomonadota</taxon>
        <taxon>Alphaproteobacteria</taxon>
        <taxon>Sphingomonadales</taxon>
        <taxon>Sphingomonadaceae</taxon>
        <taxon>Stakelama</taxon>
    </lineage>
</organism>
<feature type="transmembrane region" description="Helical" evidence="7">
    <location>
        <begin position="99"/>
        <end position="119"/>
    </location>
</feature>
<dbReference type="InterPro" id="IPR007353">
    <property type="entry name" value="DUF421"/>
</dbReference>
<gene>
    <name evidence="9" type="ORF">FHR23_003053</name>
</gene>
<proteinExistence type="inferred from homology"/>